<organism evidence="2 3">
    <name type="scientific">Bacillus yapensis</name>
    <dbReference type="NCBI Taxonomy" id="2492960"/>
    <lineage>
        <taxon>Bacteria</taxon>
        <taxon>Bacillati</taxon>
        <taxon>Bacillota</taxon>
        <taxon>Bacilli</taxon>
        <taxon>Bacillales</taxon>
        <taxon>Bacillaceae</taxon>
        <taxon>Bacillus</taxon>
    </lineage>
</organism>
<evidence type="ECO:0000256" key="1">
    <source>
        <dbReference type="SAM" id="MobiDB-lite"/>
    </source>
</evidence>
<reference evidence="2 3" key="1">
    <citation type="submission" date="2018-12" db="EMBL/GenBank/DDBJ databases">
        <title>Bacillus yapensis draft genome sequence.</title>
        <authorList>
            <person name="Yu L."/>
            <person name="Xu X."/>
            <person name="Tang X."/>
        </authorList>
    </citation>
    <scope>NUCLEOTIDE SEQUENCE [LARGE SCALE GENOMIC DNA]</scope>
    <source>
        <strain evidence="2 3">XXST-01</strain>
    </source>
</reference>
<sequence length="66" mass="7408">MANNRGAVAVPVREQSEIFESRRKRRRAQINSVHAEVRTILKGSGSYYGTTHPPRAGHISNNARHN</sequence>
<dbReference type="AlphaFoldDB" id="A0A3S0I5Q9"/>
<keyword evidence="3" id="KW-1185">Reference proteome</keyword>
<dbReference type="RefSeq" id="WP_126410080.1">
    <property type="nucleotide sequence ID" value="NZ_RXNT01000016.1"/>
</dbReference>
<evidence type="ECO:0000313" key="2">
    <source>
        <dbReference type="EMBL" id="RTR28076.1"/>
    </source>
</evidence>
<gene>
    <name evidence="2" type="ORF">EKG37_17385</name>
</gene>
<accession>A0A3S0I5Q9</accession>
<dbReference type="Proteomes" id="UP000271374">
    <property type="component" value="Unassembled WGS sequence"/>
</dbReference>
<dbReference type="OrthoDB" id="9870034at2"/>
<feature type="region of interest" description="Disordered" evidence="1">
    <location>
        <begin position="44"/>
        <end position="66"/>
    </location>
</feature>
<dbReference type="EMBL" id="RXNT01000016">
    <property type="protein sequence ID" value="RTR28076.1"/>
    <property type="molecule type" value="Genomic_DNA"/>
</dbReference>
<proteinExistence type="predicted"/>
<evidence type="ECO:0000313" key="3">
    <source>
        <dbReference type="Proteomes" id="UP000271374"/>
    </source>
</evidence>
<protein>
    <submittedName>
        <fullName evidence="2">Uncharacterized protein</fullName>
    </submittedName>
</protein>
<comment type="caution">
    <text evidence="2">The sequence shown here is derived from an EMBL/GenBank/DDBJ whole genome shotgun (WGS) entry which is preliminary data.</text>
</comment>
<name>A0A3S0I5Q9_9BACI</name>